<proteinExistence type="predicted"/>
<feature type="region of interest" description="Disordered" evidence="1">
    <location>
        <begin position="1"/>
        <end position="68"/>
    </location>
</feature>
<dbReference type="AlphaFoldDB" id="A0A699H245"/>
<evidence type="ECO:0000256" key="1">
    <source>
        <dbReference type="SAM" id="MobiDB-lite"/>
    </source>
</evidence>
<feature type="region of interest" description="Disordered" evidence="1">
    <location>
        <begin position="374"/>
        <end position="415"/>
    </location>
</feature>
<comment type="caution">
    <text evidence="2">The sequence shown here is derived from an EMBL/GenBank/DDBJ whole genome shotgun (WGS) entry which is preliminary data.</text>
</comment>
<sequence length="415" mass="46539">EDPKEGPKEDRIDYPTDGGDDDDYDDDDEEEEEELQPPMAASTEALIDEFTSAPTPLSPPPSPLSPWSSLLQHIPSPPLHVLSPPLPLSSPRTHTGPPYVDAPLGYKAAVVQELASLLSLLGLRSGRARHLLPLGEVNERVTDLATTQRQDAQELHVCCEDAQDDQALLRAQAWSRSEDKSTALEASIRRIHALEARTEHTSKIKDLRMDQLMLKMLPKKTTITPMTDAAIKALIAQGVANALAEYEAHRSSGNGDDSHDFRSGRRTEHTTYECTYNDFLKCQHLNFKTAGQDAAYRTTWKTLRNMMTDKYCPRMMCGRMFLKESNVVEKYIDGLPDMIQGSVMASKPNTRKDAIEFATELMDQKLRTFANHQAENNRKFDDNSRNNQTQQQPFKRKNIAKAYTVGPGEKKECGN</sequence>
<evidence type="ECO:0008006" key="3">
    <source>
        <dbReference type="Google" id="ProtNLM"/>
    </source>
</evidence>
<organism evidence="2">
    <name type="scientific">Tanacetum cinerariifolium</name>
    <name type="common">Dalmatian daisy</name>
    <name type="synonym">Chrysanthemum cinerariifolium</name>
    <dbReference type="NCBI Taxonomy" id="118510"/>
    <lineage>
        <taxon>Eukaryota</taxon>
        <taxon>Viridiplantae</taxon>
        <taxon>Streptophyta</taxon>
        <taxon>Embryophyta</taxon>
        <taxon>Tracheophyta</taxon>
        <taxon>Spermatophyta</taxon>
        <taxon>Magnoliopsida</taxon>
        <taxon>eudicotyledons</taxon>
        <taxon>Gunneridae</taxon>
        <taxon>Pentapetalae</taxon>
        <taxon>asterids</taxon>
        <taxon>campanulids</taxon>
        <taxon>Asterales</taxon>
        <taxon>Asteraceae</taxon>
        <taxon>Asteroideae</taxon>
        <taxon>Anthemideae</taxon>
        <taxon>Anthemidinae</taxon>
        <taxon>Tanacetum</taxon>
    </lineage>
</organism>
<gene>
    <name evidence="2" type="ORF">Tci_274466</name>
</gene>
<name>A0A699H245_TANCI</name>
<reference evidence="2" key="1">
    <citation type="journal article" date="2019" name="Sci. Rep.">
        <title>Draft genome of Tanacetum cinerariifolium, the natural source of mosquito coil.</title>
        <authorList>
            <person name="Yamashiro T."/>
            <person name="Shiraishi A."/>
            <person name="Satake H."/>
            <person name="Nakayama K."/>
        </authorList>
    </citation>
    <scope>NUCLEOTIDE SEQUENCE</scope>
</reference>
<evidence type="ECO:0000313" key="2">
    <source>
        <dbReference type="EMBL" id="GEX02491.1"/>
    </source>
</evidence>
<feature type="compositionally biased region" description="Basic and acidic residues" evidence="1">
    <location>
        <begin position="375"/>
        <end position="384"/>
    </location>
</feature>
<dbReference type="EMBL" id="BKCJ010085590">
    <property type="protein sequence ID" value="GEX02491.1"/>
    <property type="molecule type" value="Genomic_DNA"/>
</dbReference>
<feature type="compositionally biased region" description="Basic and acidic residues" evidence="1">
    <location>
        <begin position="1"/>
        <end position="14"/>
    </location>
</feature>
<protein>
    <recommendedName>
        <fullName evidence="3">Reverse transcriptase domain-containing protein</fullName>
    </recommendedName>
</protein>
<feature type="non-terminal residue" evidence="2">
    <location>
        <position position="1"/>
    </location>
</feature>
<feature type="compositionally biased region" description="Acidic residues" evidence="1">
    <location>
        <begin position="18"/>
        <end position="35"/>
    </location>
</feature>
<accession>A0A699H245</accession>